<keyword evidence="2" id="KW-1185">Reference proteome</keyword>
<name>A0A409WDH6_9AGAR</name>
<comment type="caution">
    <text evidence="1">The sequence shown here is derived from an EMBL/GenBank/DDBJ whole genome shotgun (WGS) entry which is preliminary data.</text>
</comment>
<evidence type="ECO:0000313" key="2">
    <source>
        <dbReference type="Proteomes" id="UP000284706"/>
    </source>
</evidence>
<dbReference type="STRING" id="231916.A0A409WDH6"/>
<dbReference type="Gene3D" id="3.30.420.40">
    <property type="match status" value="1"/>
</dbReference>
<organism evidence="1 2">
    <name type="scientific">Gymnopilus dilepis</name>
    <dbReference type="NCBI Taxonomy" id="231916"/>
    <lineage>
        <taxon>Eukaryota</taxon>
        <taxon>Fungi</taxon>
        <taxon>Dikarya</taxon>
        <taxon>Basidiomycota</taxon>
        <taxon>Agaricomycotina</taxon>
        <taxon>Agaricomycetes</taxon>
        <taxon>Agaricomycetidae</taxon>
        <taxon>Agaricales</taxon>
        <taxon>Agaricineae</taxon>
        <taxon>Hymenogastraceae</taxon>
        <taxon>Gymnopilus</taxon>
    </lineage>
</organism>
<accession>A0A409WDH6</accession>
<evidence type="ECO:0000313" key="1">
    <source>
        <dbReference type="EMBL" id="PPQ76553.1"/>
    </source>
</evidence>
<dbReference type="PANTHER" id="PTHR14187">
    <property type="entry name" value="ALPHA KINASE/ELONGATION FACTOR 2 KINASE"/>
    <property type="match status" value="1"/>
</dbReference>
<proteinExistence type="predicted"/>
<protein>
    <submittedName>
        <fullName evidence="1">Uncharacterized protein</fullName>
    </submittedName>
</protein>
<dbReference type="InParanoid" id="A0A409WDH6"/>
<dbReference type="SUPFAM" id="SSF53067">
    <property type="entry name" value="Actin-like ATPase domain"/>
    <property type="match status" value="1"/>
</dbReference>
<dbReference type="PANTHER" id="PTHR14187:SF5">
    <property type="entry name" value="HEAT SHOCK 70 KDA PROTEIN 12A"/>
    <property type="match status" value="1"/>
</dbReference>
<dbReference type="AlphaFoldDB" id="A0A409WDH6"/>
<sequence>MSIPVWGSPITTYVPPSTRTRKSDKVAGLSPIGQSGLTIAIDLGQSTISSWRYFVSKFTIPALGTTCSGVVYGSPSHTNGQVRFVLNWPGSIDTYRKIPTCIVLGENQQTLSWGLEAEATPSDNTFRIDLFKLFLDPEQYRTQHRQDQLLPSLPYKDGESPVSVIAGFLSLFWSHAKQEITKDLQGANESLLETSRVWLIVPSTWNREGIELMRQAADSLDLGGYGQENRFTIMTDAEAASMQVYMEQESKLKFSMPSKRGSFLVCDIGGIALKTTAFKYKARTSTKP</sequence>
<gene>
    <name evidence="1" type="ORF">CVT26_013265</name>
</gene>
<dbReference type="OrthoDB" id="2963168at2759"/>
<dbReference type="Proteomes" id="UP000284706">
    <property type="component" value="Unassembled WGS sequence"/>
</dbReference>
<dbReference type="EMBL" id="NHYE01005147">
    <property type="protein sequence ID" value="PPQ76553.1"/>
    <property type="molecule type" value="Genomic_DNA"/>
</dbReference>
<reference evidence="1 2" key="1">
    <citation type="journal article" date="2018" name="Evol. Lett.">
        <title>Horizontal gene cluster transfer increased hallucinogenic mushroom diversity.</title>
        <authorList>
            <person name="Reynolds H.T."/>
            <person name="Vijayakumar V."/>
            <person name="Gluck-Thaler E."/>
            <person name="Korotkin H.B."/>
            <person name="Matheny P.B."/>
            <person name="Slot J.C."/>
        </authorList>
    </citation>
    <scope>NUCLEOTIDE SEQUENCE [LARGE SCALE GENOMIC DNA]</scope>
    <source>
        <strain evidence="1 2">SRW20</strain>
    </source>
</reference>
<dbReference type="InterPro" id="IPR043129">
    <property type="entry name" value="ATPase_NBD"/>
</dbReference>